<gene>
    <name evidence="7" type="ORF">OICFNHDK_3671</name>
</gene>
<dbReference type="InterPro" id="IPR046358">
    <property type="entry name" value="Flagellin_C"/>
</dbReference>
<evidence type="ECO:0000256" key="1">
    <source>
        <dbReference type="ARBA" id="ARBA00005709"/>
    </source>
</evidence>
<dbReference type="GO" id="GO:0009288">
    <property type="term" value="C:bacterial-type flagellum"/>
    <property type="evidence" value="ECO:0007669"/>
    <property type="project" value="UniProtKB-SubCell"/>
</dbReference>
<evidence type="ECO:0000259" key="6">
    <source>
        <dbReference type="Pfam" id="PF00700"/>
    </source>
</evidence>
<evidence type="ECO:0000256" key="4">
    <source>
        <dbReference type="SAM" id="MobiDB-lite"/>
    </source>
</evidence>
<feature type="domain" description="Flagellin N-terminal" evidence="5">
    <location>
        <begin position="11"/>
        <end position="104"/>
    </location>
</feature>
<evidence type="ECO:0000256" key="2">
    <source>
        <dbReference type="ARBA" id="ARBA00023143"/>
    </source>
</evidence>
<feature type="region of interest" description="Disordered" evidence="4">
    <location>
        <begin position="982"/>
        <end position="1018"/>
    </location>
</feature>
<organism evidence="7 8">
    <name type="scientific">Methylobacterium bullatum</name>
    <dbReference type="NCBI Taxonomy" id="570505"/>
    <lineage>
        <taxon>Bacteria</taxon>
        <taxon>Pseudomonadati</taxon>
        <taxon>Pseudomonadota</taxon>
        <taxon>Alphaproteobacteria</taxon>
        <taxon>Hyphomicrobiales</taxon>
        <taxon>Methylobacteriaceae</taxon>
        <taxon>Methylobacterium</taxon>
    </lineage>
</organism>
<keyword evidence="2 3" id="KW-0975">Bacterial flagellum</keyword>
<dbReference type="Pfam" id="PF00700">
    <property type="entry name" value="Flagellin_C"/>
    <property type="match status" value="1"/>
</dbReference>
<proteinExistence type="inferred from homology"/>
<dbReference type="Pfam" id="PF00669">
    <property type="entry name" value="Flagellin_N"/>
    <property type="match status" value="1"/>
</dbReference>
<dbReference type="Gene3D" id="1.20.1330.10">
    <property type="entry name" value="f41 fragment of flagellin, N-terminal domain"/>
    <property type="match status" value="1"/>
</dbReference>
<feature type="compositionally biased region" description="Low complexity" evidence="4">
    <location>
        <begin position="982"/>
        <end position="992"/>
    </location>
</feature>
<comment type="caution">
    <text evidence="7">The sequence shown here is derived from an EMBL/GenBank/DDBJ whole genome shotgun (WGS) entry which is preliminary data.</text>
</comment>
<keyword evidence="8" id="KW-1185">Reference proteome</keyword>
<keyword evidence="3" id="KW-0964">Secreted</keyword>
<dbReference type="Proteomes" id="UP001055307">
    <property type="component" value="Unassembled WGS sequence"/>
</dbReference>
<evidence type="ECO:0000259" key="5">
    <source>
        <dbReference type="Pfam" id="PF00669"/>
    </source>
</evidence>
<comment type="subcellular location">
    <subcellularLocation>
        <location evidence="3">Secreted</location>
    </subcellularLocation>
    <subcellularLocation>
        <location evidence="3">Bacterial flagellum</location>
    </subcellularLocation>
</comment>
<comment type="function">
    <text evidence="3">Flagellin is the subunit protein which polymerizes to form the filaments of bacterial flagella.</text>
</comment>
<dbReference type="RefSeq" id="WP_192215888.1">
    <property type="nucleotide sequence ID" value="NZ_BPQF01000019.1"/>
</dbReference>
<dbReference type="SUPFAM" id="SSF64518">
    <property type="entry name" value="Phase 1 flagellin"/>
    <property type="match status" value="1"/>
</dbReference>
<feature type="domain" description="Flagellin C-terminal" evidence="6">
    <location>
        <begin position="1238"/>
        <end position="1322"/>
    </location>
</feature>
<accession>A0AAV4ZC80</accession>
<reference evidence="7" key="1">
    <citation type="journal article" date="2016" name="Front. Microbiol.">
        <title>Genome Sequence of the Piezophilic, Mesophilic Sulfate-Reducing Bacterium Desulfovibrio indicus J2T.</title>
        <authorList>
            <person name="Cao J."/>
            <person name="Maignien L."/>
            <person name="Shao Z."/>
            <person name="Alain K."/>
            <person name="Jebbar M."/>
        </authorList>
    </citation>
    <scope>NUCLEOTIDE SEQUENCE</scope>
    <source>
        <strain evidence="7">DSM 21893</strain>
    </source>
</reference>
<dbReference type="GO" id="GO:0005576">
    <property type="term" value="C:extracellular region"/>
    <property type="evidence" value="ECO:0007669"/>
    <property type="project" value="UniProtKB-SubCell"/>
</dbReference>
<protein>
    <recommendedName>
        <fullName evidence="3">Flagellin</fullName>
    </recommendedName>
</protein>
<dbReference type="GO" id="GO:0005198">
    <property type="term" value="F:structural molecule activity"/>
    <property type="evidence" value="ECO:0007669"/>
    <property type="project" value="UniProtKB-UniRule"/>
</dbReference>
<evidence type="ECO:0000256" key="3">
    <source>
        <dbReference type="RuleBase" id="RU362073"/>
    </source>
</evidence>
<feature type="compositionally biased region" description="Low complexity" evidence="4">
    <location>
        <begin position="999"/>
        <end position="1010"/>
    </location>
</feature>
<comment type="similarity">
    <text evidence="1 3">Belongs to the bacterial flagellin family.</text>
</comment>
<name>A0AAV4ZC80_9HYPH</name>
<dbReference type="EMBL" id="BPQF01000019">
    <property type="protein sequence ID" value="GJD41192.1"/>
    <property type="molecule type" value="Genomic_DNA"/>
</dbReference>
<reference evidence="7" key="2">
    <citation type="submission" date="2021-08" db="EMBL/GenBank/DDBJ databases">
        <authorList>
            <person name="Tani A."/>
            <person name="Ola A."/>
            <person name="Ogura Y."/>
            <person name="Katsura K."/>
            <person name="Hayashi T."/>
        </authorList>
    </citation>
    <scope>NUCLEOTIDE SEQUENCE</scope>
    <source>
        <strain evidence="7">DSM 21893</strain>
    </source>
</reference>
<evidence type="ECO:0000313" key="7">
    <source>
        <dbReference type="EMBL" id="GJD41192.1"/>
    </source>
</evidence>
<sequence>MSGSITLTSATRQNLLSLQDTANLLSTTQSRLSTGKKVNSALDNPTNFFTAQSLSARSSDISSLLDGISNGVQAIQAASQGITSITKLLETAKSTASQALADKTGGSSGISGGAKEQAAKVTATSTLASLGTTGATGETTFDFSGPTKDASLEITLGGNKSTIRIDSATLASSGTDLSKVTSEQLLTAINGQIANNSALAGKVSAGTSPDGRITFATTTTGAAASLTVAGSANSTIDIGYGKSTTTPTSATVTANAALAVATDFSTGSASLVVSDGNTSVQVKLDKNSATDELGGTLGASASRADVAKAINKQLKDSGSTATVELSSTNSLVFKSADVGPDAQISVIGGIDTTGGNGAAGIGFSTFTASTPVAGIPAAASTLATTAQTYTAPATATGGAGTAVTVPGAVGTAGTSTSSVTAGANIDFTGGKSATFAVGDGTTTASVTLNAASFAGAAAPGNPTQAEFLTALNSQLAGTEVTASFVSNKLTFTNGTTGVGKDATVSASYDTVGLGFQTGGATTLPLDLTTAPDLSGGRSSSFTVNDGTKTTTIKIDATSLDKAGAALGNTPVAAKYVEAINRQLKTDGNETTASLDVNDKIVLTSNAVGLGRAAPVVAPVTDAIGLLGTPATTKSSATSNFPANLDFSKGQSAAFTVDGTAITLNAASLDKNNVALGTNPSQDKVLESINKQLAAGGGTANVSAYVDGGKLNFTRQGTAAGAVAAPVVTAVSDTTSGLGLGTANTLTATNAATTPSASTAAKVTGAGTAVTFPVDLTTASSSFSVGDGTTTAAITIDTNSLNKAGTAIGDSATQSELEEAIQRQLDSAGVNVTAAYNNNKLEFTSKGVGTSGTVTLTPGTDAAGLSIGAAGVTNPAQTATGVPAGSIDLSGGKSSAFAISDGTTSKNVSISSTSLDKAGNAIGNAATQDKVAEAIQVQLDTAGVKATVSFVGDKLQVKSNAVGTGAAAPTLTATSDTAGLGLGTTTTASSTPAAGGGTAAAGVTASGTEATDGSSKASIVGTEQTATKDFSGTKDASFTLKLGSGPLKLITLNNTNLGSSAATSQTAIAKAINDQINADTGLAGKVEASYVNSKLVISTKSSGSDQKLTIQAAQVTTGGSAGVDIGFGVSGSGATSQTASGTDVGGSKGTSSVRSALAQQFNLILEKITQQAQDSGYNGVNLLFRNSNSAADNTLHIAFNEKNTSALDIKGVKFDAAGLGLDAVEGGFQSDTDINAAIEQLSEATTQLRTQSSTFGANLSIVQNRQDFSKNLINILDTGAANLVNADLNEEAANSQALSTRNSIATSALSLANQAQQGILQLLR</sequence>
<evidence type="ECO:0000313" key="8">
    <source>
        <dbReference type="Proteomes" id="UP001055307"/>
    </source>
</evidence>
<dbReference type="InterPro" id="IPR001029">
    <property type="entry name" value="Flagellin_N"/>
</dbReference>